<reference evidence="2 3" key="1">
    <citation type="journal article" date="2022" name="Res Sq">
        <title>Evolution of multicellular longitudinally dividing oral cavity symbionts (Neisseriaceae).</title>
        <authorList>
            <person name="Nyongesa S."/>
            <person name="Weber P."/>
            <person name="Bernet E."/>
            <person name="Pullido F."/>
            <person name="Nieckarz M."/>
            <person name="Delaby M."/>
            <person name="Nieves C."/>
            <person name="Viehboeck T."/>
            <person name="Krause N."/>
            <person name="Rivera-Millot A."/>
            <person name="Nakamura A."/>
            <person name="Vischer N."/>
            <person name="VanNieuwenhze M."/>
            <person name="Brun Y."/>
            <person name="Cava F."/>
            <person name="Bulgheresi S."/>
            <person name="Veyrier F."/>
        </authorList>
    </citation>
    <scope>NUCLEOTIDE SEQUENCE [LARGE SCALE GENOMIC DNA]</scope>
    <source>
        <strain evidence="2 3">SN4</strain>
    </source>
</reference>
<dbReference type="PANTHER" id="PTHR43194:SF2">
    <property type="entry name" value="PEROXISOMAL MEMBRANE PROTEIN LPX1"/>
    <property type="match status" value="1"/>
</dbReference>
<dbReference type="PANTHER" id="PTHR43194">
    <property type="entry name" value="HYDROLASE ALPHA/BETA FOLD FAMILY"/>
    <property type="match status" value="1"/>
</dbReference>
<organism evidence="2 3">
    <name type="scientific">Vitreoscilla massiliensis</name>
    <dbReference type="NCBI Taxonomy" id="1689272"/>
    <lineage>
        <taxon>Bacteria</taxon>
        <taxon>Pseudomonadati</taxon>
        <taxon>Pseudomonadota</taxon>
        <taxon>Betaproteobacteria</taxon>
        <taxon>Neisseriales</taxon>
        <taxon>Neisseriaceae</taxon>
        <taxon>Vitreoscilla</taxon>
    </lineage>
</organism>
<dbReference type="InterPro" id="IPR050228">
    <property type="entry name" value="Carboxylesterase_BioH"/>
</dbReference>
<evidence type="ECO:0000313" key="2">
    <source>
        <dbReference type="EMBL" id="UOO88811.1"/>
    </source>
</evidence>
<feature type="domain" description="AB hydrolase-1" evidence="1">
    <location>
        <begin position="45"/>
        <end position="270"/>
    </location>
</feature>
<name>A0ABY4DZ65_9NEIS</name>
<dbReference type="InterPro" id="IPR000073">
    <property type="entry name" value="AB_hydrolase_1"/>
</dbReference>
<dbReference type="GO" id="GO:0016787">
    <property type="term" value="F:hydrolase activity"/>
    <property type="evidence" value="ECO:0007669"/>
    <property type="project" value="UniProtKB-KW"/>
</dbReference>
<evidence type="ECO:0000313" key="3">
    <source>
        <dbReference type="Proteomes" id="UP000832011"/>
    </source>
</evidence>
<accession>A0ABY4DZ65</accession>
<dbReference type="Gene3D" id="3.40.50.1820">
    <property type="entry name" value="alpha/beta hydrolase"/>
    <property type="match status" value="1"/>
</dbReference>
<dbReference type="SUPFAM" id="SSF53474">
    <property type="entry name" value="alpha/beta-Hydrolases"/>
    <property type="match status" value="1"/>
</dbReference>
<gene>
    <name evidence="2" type="ORF">LVJ82_15325</name>
</gene>
<sequence>MKWQDLNQQFLVATETIQHIQPDNCAYPLELLRHVSVHDNDSTPVLFLHGIFVGAWCWQHFLPDFAHHGWDAWALSFRGHGNSQANGWFGLNDFVSDAEIAVDYIYRQTGKMPIVIGHSMGGMVLQRLMVSRQLQAALLLCSIPPQGLTPLAWSNWFLRPMDMMHMAELIQQGNRVSAEQLREGLFEQPINPVLLAQYAAQAVPESPILWTELAQGSILTPWWRKCPVAVMGTKQDRLVPPNITELTAMSYQVPVHWIDAMGHGVMLEQDWQQAALHIREVMQQLTAVRA</sequence>
<dbReference type="Proteomes" id="UP000832011">
    <property type="component" value="Chromosome"/>
</dbReference>
<evidence type="ECO:0000259" key="1">
    <source>
        <dbReference type="Pfam" id="PF12697"/>
    </source>
</evidence>
<proteinExistence type="predicted"/>
<dbReference type="Pfam" id="PF12697">
    <property type="entry name" value="Abhydrolase_6"/>
    <property type="match status" value="1"/>
</dbReference>
<dbReference type="EMBL" id="CP091511">
    <property type="protein sequence ID" value="UOO88811.1"/>
    <property type="molecule type" value="Genomic_DNA"/>
</dbReference>
<keyword evidence="2" id="KW-0378">Hydrolase</keyword>
<dbReference type="RefSeq" id="WP_058357500.1">
    <property type="nucleotide sequence ID" value="NZ_CABKVG010000010.1"/>
</dbReference>
<dbReference type="InterPro" id="IPR029058">
    <property type="entry name" value="AB_hydrolase_fold"/>
</dbReference>
<keyword evidence="3" id="KW-1185">Reference proteome</keyword>
<protein>
    <submittedName>
        <fullName evidence="2">Alpha/beta hydrolase</fullName>
    </submittedName>
</protein>